<dbReference type="PANTHER" id="PTHR43708">
    <property type="entry name" value="CONSERVED EXPRESSED OXIDOREDUCTASE (EUROFUNG)"/>
    <property type="match status" value="1"/>
</dbReference>
<dbReference type="SUPFAM" id="SSF51735">
    <property type="entry name" value="NAD(P)-binding Rossmann-fold domains"/>
    <property type="match status" value="1"/>
</dbReference>
<name>A0A158A3S8_9BURK</name>
<accession>A0A158A3S8</accession>
<dbReference type="STRING" id="1777143.AWB82_01663"/>
<reference evidence="3" key="1">
    <citation type="submission" date="2016-01" db="EMBL/GenBank/DDBJ databases">
        <authorList>
            <person name="Peeters C."/>
        </authorList>
    </citation>
    <scope>NUCLEOTIDE SEQUENCE [LARGE SCALE GENOMIC DNA]</scope>
    <source>
        <strain evidence="3">LMG 29325</strain>
    </source>
</reference>
<dbReference type="RefSeq" id="WP_235023218.1">
    <property type="nucleotide sequence ID" value="NZ_FCOJ02000009.1"/>
</dbReference>
<feature type="domain" description="Gfo/Idh/MocA-like oxidoreductase N-terminal" evidence="1">
    <location>
        <begin position="5"/>
        <end position="134"/>
    </location>
</feature>
<dbReference type="InterPro" id="IPR055170">
    <property type="entry name" value="GFO_IDH_MocA-like_dom"/>
</dbReference>
<gene>
    <name evidence="3" type="ORF">AWB82_01663</name>
</gene>
<dbReference type="Gene3D" id="3.30.360.10">
    <property type="entry name" value="Dihydrodipicolinate Reductase, domain 2"/>
    <property type="match status" value="1"/>
</dbReference>
<dbReference type="PANTHER" id="PTHR43708:SF3">
    <property type="entry name" value="OXIDOREDUCTASE"/>
    <property type="match status" value="1"/>
</dbReference>
<evidence type="ECO:0000259" key="1">
    <source>
        <dbReference type="Pfam" id="PF01408"/>
    </source>
</evidence>
<dbReference type="EMBL" id="FCOJ02000009">
    <property type="protein sequence ID" value="SAK52395.1"/>
    <property type="molecule type" value="Genomic_DNA"/>
</dbReference>
<proteinExistence type="predicted"/>
<dbReference type="AlphaFoldDB" id="A0A158A3S8"/>
<organism evidence="3 4">
    <name type="scientific">Caballeronia glebae</name>
    <dbReference type="NCBI Taxonomy" id="1777143"/>
    <lineage>
        <taxon>Bacteria</taxon>
        <taxon>Pseudomonadati</taxon>
        <taxon>Pseudomonadota</taxon>
        <taxon>Betaproteobacteria</taxon>
        <taxon>Burkholderiales</taxon>
        <taxon>Burkholderiaceae</taxon>
        <taxon>Caballeronia</taxon>
    </lineage>
</organism>
<dbReference type="Pfam" id="PF01408">
    <property type="entry name" value="GFO_IDH_MocA"/>
    <property type="match status" value="1"/>
</dbReference>
<feature type="domain" description="GFO/IDH/MocA-like oxidoreductase" evidence="2">
    <location>
        <begin position="143"/>
        <end position="274"/>
    </location>
</feature>
<comment type="caution">
    <text evidence="3">The sequence shown here is derived from an EMBL/GenBank/DDBJ whole genome shotgun (WGS) entry which is preliminary data.</text>
</comment>
<protein>
    <submittedName>
        <fullName evidence="3">Oxidoreductase domain-containing protein</fullName>
    </submittedName>
</protein>
<dbReference type="InterPro" id="IPR036291">
    <property type="entry name" value="NAD(P)-bd_dom_sf"/>
</dbReference>
<dbReference type="Gene3D" id="3.40.50.720">
    <property type="entry name" value="NAD(P)-binding Rossmann-like Domain"/>
    <property type="match status" value="1"/>
</dbReference>
<dbReference type="GO" id="GO:0000166">
    <property type="term" value="F:nucleotide binding"/>
    <property type="evidence" value="ECO:0007669"/>
    <property type="project" value="InterPro"/>
</dbReference>
<keyword evidence="4" id="KW-1185">Reference proteome</keyword>
<sequence length="385" mass="41402">MNKRIRLGMVGGGEGAFIGAVHRIAARLDDGYELVAGAFSSDAVRSRASGAMLGIDALRTYASWQAMLDAERNRSDGIDAVAIVTPNHLHARIARDCLEAGLHVLCDKPLAATLDETVELARLARASDRLFCVTYTYCGYPLVRHARDMVAAGALGEIHSIQVRYAQDWLSEPLEASGHRQAAWRSDPAQAGEGGCIADIGTHAYHLARFVSGLNAQALLADLAHVVPGRRLDDNAHVLLRYANGARGMLWASQTAPGNANNLQLAVYGSRGGLTWRQEEPDELWFAPLGKSMRLIRRGAPELSASATTGTRVPMGHPEGYLEAFANLYRDFAVAIHAQRAECGKDMPAFPNIDDGLDGMRFVHTALASSRAGGVWLSLSDAASH</sequence>
<dbReference type="InterPro" id="IPR051317">
    <property type="entry name" value="Gfo/Idh/MocA_oxidoreduct"/>
</dbReference>
<dbReference type="SUPFAM" id="SSF55347">
    <property type="entry name" value="Glyceraldehyde-3-phosphate dehydrogenase-like, C-terminal domain"/>
    <property type="match status" value="1"/>
</dbReference>
<dbReference type="InterPro" id="IPR000683">
    <property type="entry name" value="Gfo/Idh/MocA-like_OxRdtase_N"/>
</dbReference>
<evidence type="ECO:0000313" key="3">
    <source>
        <dbReference type="EMBL" id="SAK52395.1"/>
    </source>
</evidence>
<dbReference type="Pfam" id="PF22725">
    <property type="entry name" value="GFO_IDH_MocA_C3"/>
    <property type="match status" value="1"/>
</dbReference>
<evidence type="ECO:0000259" key="2">
    <source>
        <dbReference type="Pfam" id="PF22725"/>
    </source>
</evidence>
<evidence type="ECO:0000313" key="4">
    <source>
        <dbReference type="Proteomes" id="UP000054596"/>
    </source>
</evidence>
<dbReference type="Proteomes" id="UP000054596">
    <property type="component" value="Unassembled WGS sequence"/>
</dbReference>